<feature type="domain" description="DNA polymerase III beta sliding clamp N-terminal" evidence="11">
    <location>
        <begin position="1"/>
        <end position="120"/>
    </location>
</feature>
<comment type="caution">
    <text evidence="14">The sequence shown here is derived from an EMBL/GenBank/DDBJ whole genome shotgun (WGS) entry which is preliminary data.</text>
</comment>
<evidence type="ECO:0000256" key="1">
    <source>
        <dbReference type="ARBA" id="ARBA00004496"/>
    </source>
</evidence>
<feature type="domain" description="DNA polymerase III beta sliding clamp C-terminal" evidence="13">
    <location>
        <begin position="247"/>
        <end position="364"/>
    </location>
</feature>
<name>A0A1V5T2N3_9BACT</name>
<dbReference type="InterPro" id="IPR022635">
    <property type="entry name" value="DNA_polIII_beta_C"/>
</dbReference>
<sequence>MKATVSLKDLKKAIDHVSVCVPSRSSIPVLTGLLIEAENKETIKILSNDMEMGIIAKCQAQVEESTSIVLPGKLLIGIARGMVGETVTINSLSDSMVTELRCGKSIFKLTGYPPENFPVFPPFQKDKYFTVKSEQLRTGYNRTAFAASNDETRGPLTGVLIEGKESFLYLAATDGHRLSMHKIEKINDLVEEKIRFIVPSKVAAAIMRAMVGERVDVIPGQGEIMFDMDTVTIYSRLIEGEFPEYESVLPTEFTTTVTMNRKTFLEGIERAALVTTPEEETIYLQFNNRKLMMTCESQGMGIAKEEMEITIEGQAVNIAFNSRFLIDCIRVAPWENISIGINGEVAPVLIFGDNDEFRHLIMPLKVREEE</sequence>
<organism evidence="14">
    <name type="scientific">Candidatus Atribacter allofermentans</name>
    <dbReference type="NCBI Taxonomy" id="1852833"/>
    <lineage>
        <taxon>Bacteria</taxon>
        <taxon>Pseudomonadati</taxon>
        <taxon>Atribacterota</taxon>
        <taxon>Atribacteria</taxon>
        <taxon>Atribacterales</taxon>
        <taxon>Atribacteraceae</taxon>
        <taxon>Atribacter</taxon>
    </lineage>
</organism>
<gene>
    <name evidence="14" type="primary">dnaN</name>
    <name evidence="14" type="ORF">BWY41_00420</name>
</gene>
<dbReference type="Pfam" id="PF02767">
    <property type="entry name" value="DNA_pol3_beta_2"/>
    <property type="match status" value="1"/>
</dbReference>
<comment type="similarity">
    <text evidence="2 10">Belongs to the beta sliding clamp family.</text>
</comment>
<proteinExistence type="inferred from homology"/>
<protein>
    <recommendedName>
        <fullName evidence="3 10">Beta sliding clamp</fullName>
    </recommendedName>
</protein>
<evidence type="ECO:0000256" key="6">
    <source>
        <dbReference type="ARBA" id="ARBA00022695"/>
    </source>
</evidence>
<evidence type="ECO:0000256" key="9">
    <source>
        <dbReference type="ARBA" id="ARBA00023125"/>
    </source>
</evidence>
<dbReference type="PANTHER" id="PTHR30478:SF0">
    <property type="entry name" value="BETA SLIDING CLAMP"/>
    <property type="match status" value="1"/>
</dbReference>
<keyword evidence="9" id="KW-0238">DNA-binding</keyword>
<evidence type="ECO:0000259" key="12">
    <source>
        <dbReference type="Pfam" id="PF02767"/>
    </source>
</evidence>
<dbReference type="AlphaFoldDB" id="A0A1V5T2N3"/>
<dbReference type="PIRSF" id="PIRSF000804">
    <property type="entry name" value="DNA_pol_III_b"/>
    <property type="match status" value="1"/>
</dbReference>
<dbReference type="Gene3D" id="3.70.10.10">
    <property type="match status" value="1"/>
</dbReference>
<evidence type="ECO:0000256" key="5">
    <source>
        <dbReference type="ARBA" id="ARBA00022679"/>
    </source>
</evidence>
<dbReference type="InterPro" id="IPR022634">
    <property type="entry name" value="DNA_polIII_beta_N"/>
</dbReference>
<evidence type="ECO:0000256" key="3">
    <source>
        <dbReference type="ARBA" id="ARBA00021035"/>
    </source>
</evidence>
<keyword evidence="6 10" id="KW-0548">Nucleotidyltransferase</keyword>
<keyword evidence="5 10" id="KW-0808">Transferase</keyword>
<evidence type="ECO:0000256" key="2">
    <source>
        <dbReference type="ARBA" id="ARBA00010752"/>
    </source>
</evidence>
<dbReference type="InterPro" id="IPR046938">
    <property type="entry name" value="DNA_clamp_sf"/>
</dbReference>
<dbReference type="InterPro" id="IPR022637">
    <property type="entry name" value="DNA_polIII_beta_cen"/>
</dbReference>
<dbReference type="Gene3D" id="3.10.150.10">
    <property type="entry name" value="DNA Polymerase III, subunit A, domain 2"/>
    <property type="match status" value="1"/>
</dbReference>
<dbReference type="Pfam" id="PF00712">
    <property type="entry name" value="DNA_pol3_beta"/>
    <property type="match status" value="1"/>
</dbReference>
<evidence type="ECO:0000256" key="10">
    <source>
        <dbReference type="PIRNR" id="PIRNR000804"/>
    </source>
</evidence>
<dbReference type="CDD" id="cd00140">
    <property type="entry name" value="beta_clamp"/>
    <property type="match status" value="1"/>
</dbReference>
<dbReference type="Pfam" id="PF02768">
    <property type="entry name" value="DNA_pol3_beta_3"/>
    <property type="match status" value="1"/>
</dbReference>
<feature type="domain" description="DNA polymerase III beta sliding clamp central" evidence="12">
    <location>
        <begin position="131"/>
        <end position="244"/>
    </location>
</feature>
<dbReference type="GO" id="GO:0003677">
    <property type="term" value="F:DNA binding"/>
    <property type="evidence" value="ECO:0007669"/>
    <property type="project" value="UniProtKB-UniRule"/>
</dbReference>
<comment type="subcellular location">
    <subcellularLocation>
        <location evidence="1 10">Cytoplasm</location>
    </subcellularLocation>
</comment>
<dbReference type="GO" id="GO:0005737">
    <property type="term" value="C:cytoplasm"/>
    <property type="evidence" value="ECO:0007669"/>
    <property type="project" value="UniProtKB-SubCell"/>
</dbReference>
<evidence type="ECO:0000256" key="4">
    <source>
        <dbReference type="ARBA" id="ARBA00022490"/>
    </source>
</evidence>
<dbReference type="EMBL" id="MWBQ01000025">
    <property type="protein sequence ID" value="OQA61026.1"/>
    <property type="molecule type" value="Genomic_DNA"/>
</dbReference>
<dbReference type="NCBIfam" id="TIGR00663">
    <property type="entry name" value="dnan"/>
    <property type="match status" value="1"/>
</dbReference>
<evidence type="ECO:0000256" key="7">
    <source>
        <dbReference type="ARBA" id="ARBA00022705"/>
    </source>
</evidence>
<keyword evidence="7 10" id="KW-0235">DNA replication</keyword>
<dbReference type="GO" id="GO:0003887">
    <property type="term" value="F:DNA-directed DNA polymerase activity"/>
    <property type="evidence" value="ECO:0007669"/>
    <property type="project" value="UniProtKB-UniRule"/>
</dbReference>
<reference evidence="14" key="1">
    <citation type="submission" date="2017-02" db="EMBL/GenBank/DDBJ databases">
        <title>Delving into the versatile metabolic prowess of the omnipresent phylum Bacteroidetes.</title>
        <authorList>
            <person name="Nobu M.K."/>
            <person name="Mei R."/>
            <person name="Narihiro T."/>
            <person name="Kuroda K."/>
            <person name="Liu W.-T."/>
        </authorList>
    </citation>
    <scope>NUCLEOTIDE SEQUENCE</scope>
    <source>
        <strain evidence="14">ADurb.Bin276</strain>
    </source>
</reference>
<dbReference type="GO" id="GO:0009360">
    <property type="term" value="C:DNA polymerase III complex"/>
    <property type="evidence" value="ECO:0007669"/>
    <property type="project" value="InterPro"/>
</dbReference>
<dbReference type="InterPro" id="IPR001001">
    <property type="entry name" value="DNA_polIII_beta"/>
</dbReference>
<comment type="subunit">
    <text evidence="10">Forms a ring-shaped head-to-tail homodimer around DNA.</text>
</comment>
<dbReference type="GO" id="GO:0006271">
    <property type="term" value="P:DNA strand elongation involved in DNA replication"/>
    <property type="evidence" value="ECO:0007669"/>
    <property type="project" value="TreeGrafter"/>
</dbReference>
<dbReference type="SUPFAM" id="SSF55979">
    <property type="entry name" value="DNA clamp"/>
    <property type="match status" value="3"/>
</dbReference>
<evidence type="ECO:0000259" key="11">
    <source>
        <dbReference type="Pfam" id="PF00712"/>
    </source>
</evidence>
<dbReference type="PANTHER" id="PTHR30478">
    <property type="entry name" value="DNA POLYMERASE III SUBUNIT BETA"/>
    <property type="match status" value="1"/>
</dbReference>
<dbReference type="SMART" id="SM00480">
    <property type="entry name" value="POL3Bc"/>
    <property type="match status" value="1"/>
</dbReference>
<dbReference type="Proteomes" id="UP000485569">
    <property type="component" value="Unassembled WGS sequence"/>
</dbReference>
<dbReference type="GO" id="GO:0008408">
    <property type="term" value="F:3'-5' exonuclease activity"/>
    <property type="evidence" value="ECO:0007669"/>
    <property type="project" value="InterPro"/>
</dbReference>
<evidence type="ECO:0000259" key="13">
    <source>
        <dbReference type="Pfam" id="PF02768"/>
    </source>
</evidence>
<keyword evidence="4 10" id="KW-0963">Cytoplasm</keyword>
<keyword evidence="8 10" id="KW-0239">DNA-directed DNA polymerase</keyword>
<evidence type="ECO:0000313" key="14">
    <source>
        <dbReference type="EMBL" id="OQA61026.1"/>
    </source>
</evidence>
<comment type="function">
    <text evidence="10">Confers DNA tethering and processivity to DNA polymerases and other proteins. Acts as a clamp, forming a ring around DNA (a reaction catalyzed by the clamp-loading complex) which diffuses in an ATP-independent manner freely and bidirectionally along dsDNA. Initially characterized for its ability to contact the catalytic subunit of DNA polymerase III (Pol III), a complex, multichain enzyme responsible for most of the replicative synthesis in bacteria; Pol III exhibits 3'-5' exonuclease proofreading activity. The beta chain is required for initiation of replication as well as for processivity of DNA replication.</text>
</comment>
<accession>A0A1V5T2N3</accession>
<evidence type="ECO:0000256" key="8">
    <source>
        <dbReference type="ARBA" id="ARBA00022932"/>
    </source>
</evidence>